<feature type="domain" description="HMA" evidence="6">
    <location>
        <begin position="13"/>
        <end position="76"/>
    </location>
</feature>
<comment type="similarity">
    <text evidence="4">Belongs to the HIPP family.</text>
</comment>
<proteinExistence type="inferred from homology"/>
<keyword evidence="3" id="KW-0449">Lipoprotein</keyword>
<accession>A0A833VIY3</accession>
<feature type="compositionally biased region" description="Basic residues" evidence="5">
    <location>
        <begin position="188"/>
        <end position="198"/>
    </location>
</feature>
<organism evidence="7 8">
    <name type="scientific">Carex littledalei</name>
    <dbReference type="NCBI Taxonomy" id="544730"/>
    <lineage>
        <taxon>Eukaryota</taxon>
        <taxon>Viridiplantae</taxon>
        <taxon>Streptophyta</taxon>
        <taxon>Embryophyta</taxon>
        <taxon>Tracheophyta</taxon>
        <taxon>Spermatophyta</taxon>
        <taxon>Magnoliopsida</taxon>
        <taxon>Liliopsida</taxon>
        <taxon>Poales</taxon>
        <taxon>Cyperaceae</taxon>
        <taxon>Cyperoideae</taxon>
        <taxon>Cariceae</taxon>
        <taxon>Carex</taxon>
        <taxon>Carex subgen. Euthyceras</taxon>
    </lineage>
</organism>
<dbReference type="EMBL" id="SWLB01000021">
    <property type="protein sequence ID" value="KAF3324673.1"/>
    <property type="molecule type" value="Genomic_DNA"/>
</dbReference>
<gene>
    <name evidence="7" type="ORF">FCM35_KLT10830</name>
</gene>
<evidence type="ECO:0000313" key="7">
    <source>
        <dbReference type="EMBL" id="KAF3324673.1"/>
    </source>
</evidence>
<dbReference type="FunFam" id="3.30.70.100:FF:000008">
    <property type="entry name" value="Copper transport protein ATOX1"/>
    <property type="match status" value="1"/>
</dbReference>
<evidence type="ECO:0000256" key="5">
    <source>
        <dbReference type="SAM" id="MobiDB-lite"/>
    </source>
</evidence>
<feature type="compositionally biased region" description="Basic and acidic residues" evidence="5">
    <location>
        <begin position="140"/>
        <end position="159"/>
    </location>
</feature>
<evidence type="ECO:0000256" key="3">
    <source>
        <dbReference type="ARBA" id="ARBA00023289"/>
    </source>
</evidence>
<dbReference type="CDD" id="cd00371">
    <property type="entry name" value="HMA"/>
    <property type="match status" value="1"/>
</dbReference>
<dbReference type="Proteomes" id="UP000623129">
    <property type="component" value="Unassembled WGS sequence"/>
</dbReference>
<keyword evidence="1" id="KW-0488">Methylation</keyword>
<keyword evidence="8" id="KW-1185">Reference proteome</keyword>
<evidence type="ECO:0000256" key="1">
    <source>
        <dbReference type="ARBA" id="ARBA00022481"/>
    </source>
</evidence>
<dbReference type="Gene3D" id="3.30.70.100">
    <property type="match status" value="1"/>
</dbReference>
<feature type="compositionally biased region" description="Basic residues" evidence="5">
    <location>
        <begin position="98"/>
        <end position="108"/>
    </location>
</feature>
<evidence type="ECO:0000259" key="6">
    <source>
        <dbReference type="PROSITE" id="PS50846"/>
    </source>
</evidence>
<dbReference type="AlphaFoldDB" id="A0A833VIY3"/>
<dbReference type="GO" id="GO:0046872">
    <property type="term" value="F:metal ion binding"/>
    <property type="evidence" value="ECO:0007669"/>
    <property type="project" value="UniProtKB-KW"/>
</dbReference>
<name>A0A833VIY3_9POAL</name>
<evidence type="ECO:0000313" key="8">
    <source>
        <dbReference type="Proteomes" id="UP000623129"/>
    </source>
</evidence>
<sequence>MASLEEGPEPFKYQTMALKVSIHCEGCKRKVKKVLHSIEGVYHTAIDIRQQKVIVIGNVDPNSLVRKLNKTGKHAELWPEPIFQNPLSGGSGGSGGGGRKKSKNKKKTNMSSNSTEPQKPNEINSEQNQASSSDEASSPEEQHPEKPDQDRENEKEKPKGGAVTIIHNPTFNQNPPPQTVQVGGGGGGKKKKKKKKKNNNNNNNNGGNIGGGVGTEMTAQEMPVSAIVSHGFIGGGAGGHLDAIGYPVGAAPHIIPSYVVNYSEVQPSASFGSSFHHPTEMGPPAGPAYSGGCFYPQVVVTTVPAGGGSYYMFSEENANACIVM</sequence>
<keyword evidence="3" id="KW-0636">Prenylation</keyword>
<dbReference type="PANTHER" id="PTHR45868:SF80">
    <property type="entry name" value="F15K9.8-RELATED"/>
    <property type="match status" value="1"/>
</dbReference>
<dbReference type="OrthoDB" id="689350at2759"/>
<keyword evidence="2" id="KW-0479">Metal-binding</keyword>
<dbReference type="SUPFAM" id="SSF55008">
    <property type="entry name" value="HMA, heavy metal-associated domain"/>
    <property type="match status" value="1"/>
</dbReference>
<dbReference type="Pfam" id="PF00403">
    <property type="entry name" value="HMA"/>
    <property type="match status" value="1"/>
</dbReference>
<dbReference type="PANTHER" id="PTHR45868">
    <property type="entry name" value="HEAVY METAL-ASSOCIATED ISOPRENYLATED PLANT PROTEIN 33-RELATED"/>
    <property type="match status" value="1"/>
</dbReference>
<feature type="compositionally biased region" description="Low complexity" evidence="5">
    <location>
        <begin position="124"/>
        <end position="136"/>
    </location>
</feature>
<dbReference type="InterPro" id="IPR036163">
    <property type="entry name" value="HMA_dom_sf"/>
</dbReference>
<dbReference type="PROSITE" id="PS50846">
    <property type="entry name" value="HMA_2"/>
    <property type="match status" value="1"/>
</dbReference>
<reference evidence="7" key="1">
    <citation type="submission" date="2020-01" db="EMBL/GenBank/DDBJ databases">
        <title>Genome sequence of Kobresia littledalei, the first chromosome-level genome in the family Cyperaceae.</title>
        <authorList>
            <person name="Qu G."/>
        </authorList>
    </citation>
    <scope>NUCLEOTIDE SEQUENCE</scope>
    <source>
        <strain evidence="7">C.B.Clarke</strain>
        <tissue evidence="7">Leaf</tissue>
    </source>
</reference>
<protein>
    <submittedName>
        <fullName evidence="7">Copper transport protein ATX1</fullName>
    </submittedName>
</protein>
<feature type="region of interest" description="Disordered" evidence="5">
    <location>
        <begin position="77"/>
        <end position="214"/>
    </location>
</feature>
<evidence type="ECO:0000256" key="4">
    <source>
        <dbReference type="ARBA" id="ARBA00024045"/>
    </source>
</evidence>
<dbReference type="InterPro" id="IPR006121">
    <property type="entry name" value="HMA_dom"/>
</dbReference>
<comment type="caution">
    <text evidence="7">The sequence shown here is derived from an EMBL/GenBank/DDBJ whole genome shotgun (WGS) entry which is preliminary data.</text>
</comment>
<evidence type="ECO:0000256" key="2">
    <source>
        <dbReference type="ARBA" id="ARBA00022723"/>
    </source>
</evidence>